<accession>A0ABT8APR1</accession>
<sequence>MDEDAAALLLTLATENAELRQQLAQAQDMLVETAIDAGHLHARIGALQAELAEVRANRDAWRAEAMQLKESAPRTA</sequence>
<name>A0ABT8APR1_9HYPH</name>
<evidence type="ECO:0000256" key="1">
    <source>
        <dbReference type="SAM" id="Coils"/>
    </source>
</evidence>
<organism evidence="2 3">
    <name type="scientific">Methylobacterium longum</name>
    <dbReference type="NCBI Taxonomy" id="767694"/>
    <lineage>
        <taxon>Bacteria</taxon>
        <taxon>Pseudomonadati</taxon>
        <taxon>Pseudomonadota</taxon>
        <taxon>Alphaproteobacteria</taxon>
        <taxon>Hyphomicrobiales</taxon>
        <taxon>Methylobacteriaceae</taxon>
        <taxon>Methylobacterium</taxon>
    </lineage>
</organism>
<feature type="coiled-coil region" evidence="1">
    <location>
        <begin position="9"/>
        <end position="71"/>
    </location>
</feature>
<keyword evidence="1" id="KW-0175">Coiled coil</keyword>
<gene>
    <name evidence="2" type="ORF">QWZ18_14830</name>
</gene>
<dbReference type="RefSeq" id="WP_290355913.1">
    <property type="nucleotide sequence ID" value="NZ_JAUFPT010000053.1"/>
</dbReference>
<reference evidence="3" key="1">
    <citation type="journal article" date="2019" name="Int. J. Syst. Evol. Microbiol.">
        <title>The Global Catalogue of Microorganisms (GCM) 10K type strain sequencing project: providing services to taxonomists for standard genome sequencing and annotation.</title>
        <authorList>
            <consortium name="The Broad Institute Genomics Platform"/>
            <consortium name="The Broad Institute Genome Sequencing Center for Infectious Disease"/>
            <person name="Wu L."/>
            <person name="Ma J."/>
        </authorList>
    </citation>
    <scope>NUCLEOTIDE SEQUENCE [LARGE SCALE GENOMIC DNA]</scope>
    <source>
        <strain evidence="3">CECT 7806</strain>
    </source>
</reference>
<keyword evidence="3" id="KW-1185">Reference proteome</keyword>
<evidence type="ECO:0000313" key="2">
    <source>
        <dbReference type="EMBL" id="MDN3571897.1"/>
    </source>
</evidence>
<dbReference type="EMBL" id="JAUFPT010000053">
    <property type="protein sequence ID" value="MDN3571897.1"/>
    <property type="molecule type" value="Genomic_DNA"/>
</dbReference>
<evidence type="ECO:0000313" key="3">
    <source>
        <dbReference type="Proteomes" id="UP001244297"/>
    </source>
</evidence>
<dbReference type="Proteomes" id="UP001244297">
    <property type="component" value="Unassembled WGS sequence"/>
</dbReference>
<comment type="caution">
    <text evidence="2">The sequence shown here is derived from an EMBL/GenBank/DDBJ whole genome shotgun (WGS) entry which is preliminary data.</text>
</comment>
<protein>
    <submittedName>
        <fullName evidence="2">Uncharacterized protein</fullName>
    </submittedName>
</protein>
<proteinExistence type="predicted"/>